<sequence>MKDRPLKNIRSVSPEIYDQKYFKETYGADCFFKNEVAQKFKYTLKVSGFVPKDDLVLDIGCGRGDLTLALASNGARVVGLDYSESALEFARQASENLHENLKNNISLVKSDAVRLPFPDGQFNLVFMVDIVEHLYPEQLHECFNECCRILKSGGRLIVHTSPNKWYNDIAYPFWERPINRVINKLFRQNLLTRHPIRTEMDLKVHVNEQTVPSLKKYLTRVGFVSKIWLGDEYLMPHKKETFLMQVLELCRQIACHLFPLSLVPPLSYLFSNNIWVIARKPG</sequence>
<reference evidence="2" key="1">
    <citation type="submission" date="2018-05" db="EMBL/GenBank/DDBJ databases">
        <authorList>
            <person name="Lanie J.A."/>
            <person name="Ng W.-L."/>
            <person name="Kazmierczak K.M."/>
            <person name="Andrzejewski T.M."/>
            <person name="Davidsen T.M."/>
            <person name="Wayne K.J."/>
            <person name="Tettelin H."/>
            <person name="Glass J.I."/>
            <person name="Rusch D."/>
            <person name="Podicherti R."/>
            <person name="Tsui H.-C.T."/>
            <person name="Winkler M.E."/>
        </authorList>
    </citation>
    <scope>NUCLEOTIDE SEQUENCE</scope>
</reference>
<dbReference type="GO" id="GO:0008757">
    <property type="term" value="F:S-adenosylmethionine-dependent methyltransferase activity"/>
    <property type="evidence" value="ECO:0007669"/>
    <property type="project" value="InterPro"/>
</dbReference>
<dbReference type="InterPro" id="IPR029063">
    <property type="entry name" value="SAM-dependent_MTases_sf"/>
</dbReference>
<dbReference type="CDD" id="cd02440">
    <property type="entry name" value="AdoMet_MTases"/>
    <property type="match status" value="1"/>
</dbReference>
<evidence type="ECO:0000313" key="2">
    <source>
        <dbReference type="EMBL" id="SVA75959.1"/>
    </source>
</evidence>
<gene>
    <name evidence="2" type="ORF">METZ01_LOCUS128813</name>
</gene>
<dbReference type="AlphaFoldDB" id="A0A381YFX6"/>
<dbReference type="EMBL" id="UINC01018150">
    <property type="protein sequence ID" value="SVA75959.1"/>
    <property type="molecule type" value="Genomic_DNA"/>
</dbReference>
<feature type="domain" description="Methyltransferase type 11" evidence="1">
    <location>
        <begin position="57"/>
        <end position="158"/>
    </location>
</feature>
<dbReference type="InterPro" id="IPR013216">
    <property type="entry name" value="Methyltransf_11"/>
</dbReference>
<dbReference type="PANTHER" id="PTHR43591">
    <property type="entry name" value="METHYLTRANSFERASE"/>
    <property type="match status" value="1"/>
</dbReference>
<accession>A0A381YFX6</accession>
<proteinExistence type="predicted"/>
<dbReference type="Pfam" id="PF08241">
    <property type="entry name" value="Methyltransf_11"/>
    <property type="match status" value="1"/>
</dbReference>
<organism evidence="2">
    <name type="scientific">marine metagenome</name>
    <dbReference type="NCBI Taxonomy" id="408172"/>
    <lineage>
        <taxon>unclassified sequences</taxon>
        <taxon>metagenomes</taxon>
        <taxon>ecological metagenomes</taxon>
    </lineage>
</organism>
<protein>
    <recommendedName>
        <fullName evidence="1">Methyltransferase type 11 domain-containing protein</fullName>
    </recommendedName>
</protein>
<dbReference type="Gene3D" id="3.40.50.150">
    <property type="entry name" value="Vaccinia Virus protein VP39"/>
    <property type="match status" value="1"/>
</dbReference>
<evidence type="ECO:0000259" key="1">
    <source>
        <dbReference type="Pfam" id="PF08241"/>
    </source>
</evidence>
<name>A0A381YFX6_9ZZZZ</name>
<dbReference type="SUPFAM" id="SSF53335">
    <property type="entry name" value="S-adenosyl-L-methionine-dependent methyltransferases"/>
    <property type="match status" value="1"/>
</dbReference>